<proteinExistence type="inferred from homology"/>
<evidence type="ECO:0000256" key="6">
    <source>
        <dbReference type="ARBA" id="ARBA00023126"/>
    </source>
</evidence>
<dbReference type="EC" id="2.2.1.2" evidence="9"/>
<dbReference type="GO" id="GO:0004801">
    <property type="term" value="F:transaldolase activity"/>
    <property type="evidence" value="ECO:0007669"/>
    <property type="project" value="UniProtKB-UniRule"/>
</dbReference>
<dbReference type="GO" id="GO:0006098">
    <property type="term" value="P:pentose-phosphate shunt"/>
    <property type="evidence" value="ECO:0007669"/>
    <property type="project" value="UniProtKB-UniRule"/>
</dbReference>
<dbReference type="GO" id="GO:0005975">
    <property type="term" value="P:carbohydrate metabolic process"/>
    <property type="evidence" value="ECO:0007669"/>
    <property type="project" value="InterPro"/>
</dbReference>
<comment type="subcellular location">
    <subcellularLocation>
        <location evidence="1 9">Cytoplasm</location>
    </subcellularLocation>
</comment>
<dbReference type="CDD" id="cd00956">
    <property type="entry name" value="Transaldolase_FSA"/>
    <property type="match status" value="1"/>
</dbReference>
<dbReference type="InterPro" id="IPR022999">
    <property type="entry name" value="Transaldolase_3B"/>
</dbReference>
<evidence type="ECO:0000313" key="10">
    <source>
        <dbReference type="EMBL" id="BDW86145.1"/>
    </source>
</evidence>
<dbReference type="GO" id="GO:0005737">
    <property type="term" value="C:cytoplasm"/>
    <property type="evidence" value="ECO:0007669"/>
    <property type="project" value="UniProtKB-SubCell"/>
</dbReference>
<dbReference type="PANTHER" id="PTHR10683">
    <property type="entry name" value="TRANSALDOLASE"/>
    <property type="match status" value="1"/>
</dbReference>
<dbReference type="PROSITE" id="PS01054">
    <property type="entry name" value="TRANSALDOLASE_1"/>
    <property type="match status" value="1"/>
</dbReference>
<keyword evidence="5 9" id="KW-0808">Transferase</keyword>
<dbReference type="SUPFAM" id="SSF51569">
    <property type="entry name" value="Aldolase"/>
    <property type="match status" value="1"/>
</dbReference>
<dbReference type="InterPro" id="IPR001585">
    <property type="entry name" value="TAL/FSA"/>
</dbReference>
<evidence type="ECO:0000256" key="3">
    <source>
        <dbReference type="ARBA" id="ARBA00005740"/>
    </source>
</evidence>
<evidence type="ECO:0000256" key="1">
    <source>
        <dbReference type="ARBA" id="ARBA00004496"/>
    </source>
</evidence>
<dbReference type="InterPro" id="IPR018225">
    <property type="entry name" value="Transaldolase_AS"/>
</dbReference>
<comment type="function">
    <text evidence="9">Transaldolase is important for the balance of metabolites in the pentose-phosphate pathway.</text>
</comment>
<comment type="similarity">
    <text evidence="3 9">Belongs to the transaldolase family. Type 3B subfamily.</text>
</comment>
<evidence type="ECO:0000256" key="9">
    <source>
        <dbReference type="HAMAP-Rule" id="MF_00494"/>
    </source>
</evidence>
<dbReference type="KEGG" id="rmai:MACH21_23220"/>
<accession>A0AA48KLG8</accession>
<keyword evidence="6 9" id="KW-0570">Pentose shunt</keyword>
<comment type="catalytic activity">
    <reaction evidence="8 9">
        <text>D-sedoheptulose 7-phosphate + D-glyceraldehyde 3-phosphate = D-erythrose 4-phosphate + beta-D-fructose 6-phosphate</text>
        <dbReference type="Rhea" id="RHEA:17053"/>
        <dbReference type="ChEBI" id="CHEBI:16897"/>
        <dbReference type="ChEBI" id="CHEBI:57483"/>
        <dbReference type="ChEBI" id="CHEBI:57634"/>
        <dbReference type="ChEBI" id="CHEBI:59776"/>
        <dbReference type="EC" id="2.2.1.2"/>
    </reaction>
</comment>
<sequence length="218" mass="23226">MKFFVDTADVDAIRELNDLGMVDGVTTNPSLIAKSGRDIKEVTAEICAMIPGRPVSAETVALDADGMIAEGRELAKIADNITIKVPLTWDGLKACKVLTGEGRMVNVTLCFSANQALLAAKAGATFISPFVGRLDDLNLDGMELIGEIRQIYDNYDFSTEILTASVRTANHMKQAALIGADVATAPPAVIKAMASHVLTDKGLDAFLKDWAKTGQTIL</sequence>
<dbReference type="RefSeq" id="WP_338272047.1">
    <property type="nucleotide sequence ID" value="NZ_AP027266.1"/>
</dbReference>
<dbReference type="FunFam" id="3.20.20.70:FF:000018">
    <property type="entry name" value="Probable transaldolase"/>
    <property type="match status" value="1"/>
</dbReference>
<evidence type="ECO:0000313" key="11">
    <source>
        <dbReference type="Proteomes" id="UP001337723"/>
    </source>
</evidence>
<dbReference type="PANTHER" id="PTHR10683:SF40">
    <property type="entry name" value="FRUCTOSE-6-PHOSPHATE ALDOLASE 1-RELATED"/>
    <property type="match status" value="1"/>
</dbReference>
<dbReference type="Gene3D" id="3.20.20.70">
    <property type="entry name" value="Aldolase class I"/>
    <property type="match status" value="1"/>
</dbReference>
<evidence type="ECO:0000256" key="4">
    <source>
        <dbReference type="ARBA" id="ARBA00022490"/>
    </source>
</evidence>
<keyword evidence="11" id="KW-1185">Reference proteome</keyword>
<dbReference type="HAMAP" id="MF_00494">
    <property type="entry name" value="Transaldolase_3b"/>
    <property type="match status" value="1"/>
</dbReference>
<organism evidence="10 11">
    <name type="scientific">Roseicyclus marinus</name>
    <dbReference type="NCBI Taxonomy" id="2161673"/>
    <lineage>
        <taxon>Bacteria</taxon>
        <taxon>Pseudomonadati</taxon>
        <taxon>Pseudomonadota</taxon>
        <taxon>Alphaproteobacteria</taxon>
        <taxon>Rhodobacterales</taxon>
        <taxon>Roseobacteraceae</taxon>
        <taxon>Roseicyclus</taxon>
    </lineage>
</organism>
<reference evidence="10 11" key="1">
    <citation type="submission" date="2023-01" db="EMBL/GenBank/DDBJ databases">
        <title>Complete genome sequence of Roseicyclus marinus strain Dej080120_10.</title>
        <authorList>
            <person name="Ueki S."/>
            <person name="Maruyama F."/>
        </authorList>
    </citation>
    <scope>NUCLEOTIDE SEQUENCE [LARGE SCALE GENOMIC DNA]</scope>
    <source>
        <strain evidence="10 11">Dej080120_10</strain>
    </source>
</reference>
<dbReference type="NCBIfam" id="TIGR00875">
    <property type="entry name" value="fsa_talC_mipB"/>
    <property type="match status" value="1"/>
</dbReference>
<dbReference type="GO" id="GO:0016832">
    <property type="term" value="F:aldehyde-lyase activity"/>
    <property type="evidence" value="ECO:0007669"/>
    <property type="project" value="InterPro"/>
</dbReference>
<gene>
    <name evidence="9 10" type="primary">tal</name>
    <name evidence="10" type="ORF">MACH21_23220</name>
</gene>
<keyword evidence="4 9" id="KW-0963">Cytoplasm</keyword>
<dbReference type="InterPro" id="IPR004731">
    <property type="entry name" value="Transaldolase_3B/F6P_aldolase"/>
</dbReference>
<dbReference type="Proteomes" id="UP001337723">
    <property type="component" value="Chromosome"/>
</dbReference>
<dbReference type="InterPro" id="IPR033919">
    <property type="entry name" value="TSA/FSA_arc/bac"/>
</dbReference>
<evidence type="ECO:0000256" key="7">
    <source>
        <dbReference type="ARBA" id="ARBA00023270"/>
    </source>
</evidence>
<keyword evidence="7 9" id="KW-0704">Schiff base</keyword>
<feature type="active site" description="Schiff-base intermediate with substrate" evidence="9">
    <location>
        <position position="84"/>
    </location>
</feature>
<evidence type="ECO:0000256" key="8">
    <source>
        <dbReference type="ARBA" id="ARBA00048810"/>
    </source>
</evidence>
<dbReference type="AlphaFoldDB" id="A0AA48KLG8"/>
<evidence type="ECO:0000256" key="2">
    <source>
        <dbReference type="ARBA" id="ARBA00004857"/>
    </source>
</evidence>
<dbReference type="GO" id="GO:0042182">
    <property type="term" value="P:ketone catabolic process"/>
    <property type="evidence" value="ECO:0007669"/>
    <property type="project" value="UniProtKB-ARBA"/>
</dbReference>
<dbReference type="EMBL" id="AP027266">
    <property type="protein sequence ID" value="BDW86145.1"/>
    <property type="molecule type" value="Genomic_DNA"/>
</dbReference>
<dbReference type="PROSITE" id="PS00958">
    <property type="entry name" value="TRANSALDOLASE_2"/>
    <property type="match status" value="1"/>
</dbReference>
<protein>
    <recommendedName>
        <fullName evidence="9">Probable transaldolase</fullName>
        <ecNumber evidence="9">2.2.1.2</ecNumber>
    </recommendedName>
</protein>
<name>A0AA48KLG8_9RHOB</name>
<dbReference type="Pfam" id="PF00923">
    <property type="entry name" value="TAL_FSA"/>
    <property type="match status" value="1"/>
</dbReference>
<dbReference type="InterPro" id="IPR013785">
    <property type="entry name" value="Aldolase_TIM"/>
</dbReference>
<comment type="pathway">
    <text evidence="2 9">Carbohydrate degradation; pentose phosphate pathway; D-glyceraldehyde 3-phosphate and beta-D-fructose 6-phosphate from D-ribose 5-phosphate and D-xylulose 5-phosphate (non-oxidative stage): step 2/3.</text>
</comment>
<evidence type="ECO:0000256" key="5">
    <source>
        <dbReference type="ARBA" id="ARBA00022679"/>
    </source>
</evidence>